<dbReference type="Proteomes" id="UP000224974">
    <property type="component" value="Unassembled WGS sequence"/>
</dbReference>
<dbReference type="EMBL" id="PDDX01000001">
    <property type="protein sequence ID" value="PHI31266.1"/>
    <property type="molecule type" value="Genomic_DNA"/>
</dbReference>
<dbReference type="RefSeq" id="WP_099044237.1">
    <property type="nucleotide sequence ID" value="NZ_CAADJA010000002.1"/>
</dbReference>
<accession>A0A2C6DJ60</accession>
<reference evidence="4 7" key="3">
    <citation type="submission" date="2019-03" db="EMBL/GenBank/DDBJ databases">
        <authorList>
            <consortium name="Pathogen Informatics"/>
        </authorList>
    </citation>
    <scope>NUCLEOTIDE SEQUENCE [LARGE SCALE GENOMIC DNA]</scope>
    <source>
        <strain evidence="4 7">NCTC12282</strain>
    </source>
</reference>
<name>A0A2C6DJ60_9GAMM</name>
<dbReference type="EMBL" id="CAADJA010000002">
    <property type="protein sequence ID" value="VFS52667.1"/>
    <property type="molecule type" value="Genomic_DNA"/>
</dbReference>
<evidence type="ECO:0000313" key="6">
    <source>
        <dbReference type="Proteomes" id="UP000224974"/>
    </source>
</evidence>
<dbReference type="EMBL" id="CAADJA010000002">
    <property type="protein sequence ID" value="VFS51553.1"/>
    <property type="molecule type" value="Genomic_DNA"/>
</dbReference>
<sequence length="104" mass="11352">MPLLLSKYLGIAFLLGLTIVLFNVFSSTGEVTGFWHGISLLFWLTVGPGIGLILGALARQWLMPDAVYTHDGVLGLFKAKLFWAIGPQSMGWLLGLFAISEQLN</sequence>
<protein>
    <submittedName>
        <fullName evidence="2">Uncharacterized protein</fullName>
    </submittedName>
</protein>
<keyword evidence="1" id="KW-1133">Transmembrane helix</keyword>
<dbReference type="EMBL" id="PDDX01000001">
    <property type="protein sequence ID" value="PHI31761.1"/>
    <property type="molecule type" value="Genomic_DNA"/>
</dbReference>
<keyword evidence="1" id="KW-0472">Membrane</keyword>
<proteinExistence type="predicted"/>
<reference evidence="6" key="2">
    <citation type="submission" date="2017-09" db="EMBL/GenBank/DDBJ databases">
        <title>FDA dAtabase for Regulatory Grade micrObial Sequences (FDA-ARGOS): Supporting development and validation of Infectious Disease Dx tests.</title>
        <authorList>
            <person name="Minogue T."/>
            <person name="Wolcott M."/>
            <person name="Wasieloski L."/>
            <person name="Aguilar W."/>
            <person name="Moore D."/>
            <person name="Tallon L."/>
            <person name="Sadzewicz L."/>
            <person name="Ott S."/>
            <person name="Zhao X."/>
            <person name="Nagaraj S."/>
            <person name="Vavikolanu K."/>
            <person name="Aluvathingal J."/>
            <person name="Nadendla S."/>
            <person name="Sichtig H."/>
        </authorList>
    </citation>
    <scope>NUCLEOTIDE SEQUENCE [LARGE SCALE GENOMIC DNA]</scope>
    <source>
        <strain evidence="6">FDAARGOS_387</strain>
    </source>
</reference>
<evidence type="ECO:0000313" key="4">
    <source>
        <dbReference type="EMBL" id="VFS51553.1"/>
    </source>
</evidence>
<keyword evidence="1" id="KW-0812">Transmembrane</keyword>
<evidence type="ECO:0000313" key="3">
    <source>
        <dbReference type="EMBL" id="PHI31761.1"/>
    </source>
</evidence>
<evidence type="ECO:0000256" key="1">
    <source>
        <dbReference type="SAM" id="Phobius"/>
    </source>
</evidence>
<evidence type="ECO:0000313" key="2">
    <source>
        <dbReference type="EMBL" id="PHI31266.1"/>
    </source>
</evidence>
<evidence type="ECO:0000313" key="5">
    <source>
        <dbReference type="EMBL" id="VFS52667.1"/>
    </source>
</evidence>
<feature type="transmembrane region" description="Helical" evidence="1">
    <location>
        <begin position="81"/>
        <end position="99"/>
    </location>
</feature>
<dbReference type="Proteomes" id="UP000373449">
    <property type="component" value="Unassembled WGS sequence"/>
</dbReference>
<organism evidence="2 6">
    <name type="scientific">Budvicia aquatica</name>
    <dbReference type="NCBI Taxonomy" id="82979"/>
    <lineage>
        <taxon>Bacteria</taxon>
        <taxon>Pseudomonadati</taxon>
        <taxon>Pseudomonadota</taxon>
        <taxon>Gammaproteobacteria</taxon>
        <taxon>Enterobacterales</taxon>
        <taxon>Budviciaceae</taxon>
        <taxon>Budvicia</taxon>
    </lineage>
</organism>
<dbReference type="AlphaFoldDB" id="A0A2C6DJ60"/>
<keyword evidence="6" id="KW-1185">Reference proteome</keyword>
<dbReference type="OrthoDB" id="6198573at2"/>
<evidence type="ECO:0000313" key="7">
    <source>
        <dbReference type="Proteomes" id="UP000373449"/>
    </source>
</evidence>
<feature type="transmembrane region" description="Helical" evidence="1">
    <location>
        <begin position="6"/>
        <end position="25"/>
    </location>
</feature>
<reference evidence="2" key="1">
    <citation type="submission" date="2017-09" db="EMBL/GenBank/DDBJ databases">
        <title>FDA dAtabase for Regulatory Grade micrObial Sequences (FDA-ARGOS): Supporting development and validation of Infectious Disease Dx tests.</title>
        <authorList>
            <person name="Minogue T."/>
            <person name="Wolcott M."/>
            <person name="Wasieloski L."/>
            <person name="Aguilar W."/>
            <person name="Moore D."/>
            <person name="Tallon L.J."/>
            <person name="Sadzewicz L."/>
            <person name="Ott S."/>
            <person name="Zhao X."/>
            <person name="Nagaraj S."/>
            <person name="Vavikolanu K."/>
            <person name="Aluvathingal J."/>
            <person name="Nadendla S."/>
            <person name="Sichtig H."/>
        </authorList>
    </citation>
    <scope>NUCLEOTIDE SEQUENCE</scope>
    <source>
        <strain evidence="2">FDAARGOS_387</strain>
    </source>
</reference>
<feature type="transmembrane region" description="Helical" evidence="1">
    <location>
        <begin position="37"/>
        <end position="61"/>
    </location>
</feature>
<gene>
    <name evidence="2" type="ORF">CRN84_18935</name>
    <name evidence="3" type="ORF">CRN84_21740</name>
    <name evidence="4" type="ORF">NCTC12282_05200</name>
    <name evidence="5" type="ORF">NCTC12282_05937</name>
</gene>